<dbReference type="PRINTS" id="PR00070">
    <property type="entry name" value="DHFR"/>
</dbReference>
<dbReference type="SUPFAM" id="SSF53597">
    <property type="entry name" value="Dihydrofolate reductase-like"/>
    <property type="match status" value="1"/>
</dbReference>
<dbReference type="PROSITE" id="PS51330">
    <property type="entry name" value="DHFR_2"/>
    <property type="match status" value="1"/>
</dbReference>
<evidence type="ECO:0000256" key="5">
    <source>
        <dbReference type="ARBA" id="ARBA00022857"/>
    </source>
</evidence>
<comment type="catalytic activity">
    <reaction evidence="7">
        <text>(6S)-5,6,7,8-tetrahydrofolate + NADP(+) = 7,8-dihydrofolate + NADPH + H(+)</text>
        <dbReference type="Rhea" id="RHEA:15009"/>
        <dbReference type="ChEBI" id="CHEBI:15378"/>
        <dbReference type="ChEBI" id="CHEBI:57451"/>
        <dbReference type="ChEBI" id="CHEBI:57453"/>
        <dbReference type="ChEBI" id="CHEBI:57783"/>
        <dbReference type="ChEBI" id="CHEBI:58349"/>
        <dbReference type="EC" id="1.5.1.3"/>
    </reaction>
</comment>
<comment type="function">
    <text evidence="7">Key enzyme in folate metabolism. Catalyzes an essential reaction for de novo glycine and purine synthesis, and for DNA precursor synthesis.</text>
</comment>
<dbReference type="PIRSF" id="PIRSF000194">
    <property type="entry name" value="DHFR"/>
    <property type="match status" value="1"/>
</dbReference>
<dbReference type="Proteomes" id="UP001206548">
    <property type="component" value="Unassembled WGS sequence"/>
</dbReference>
<dbReference type="PANTHER" id="PTHR48069">
    <property type="entry name" value="DIHYDROFOLATE REDUCTASE"/>
    <property type="match status" value="1"/>
</dbReference>
<evidence type="ECO:0000256" key="4">
    <source>
        <dbReference type="ARBA" id="ARBA00022563"/>
    </source>
</evidence>
<organism evidence="10 11">
    <name type="scientific">Streptococcus sciuri</name>
    <dbReference type="NCBI Taxonomy" id="2973939"/>
    <lineage>
        <taxon>Bacteria</taxon>
        <taxon>Bacillati</taxon>
        <taxon>Bacillota</taxon>
        <taxon>Bacilli</taxon>
        <taxon>Lactobacillales</taxon>
        <taxon>Streptococcaceae</taxon>
        <taxon>Streptococcus</taxon>
    </lineage>
</organism>
<dbReference type="CDD" id="cd00209">
    <property type="entry name" value="DHFR"/>
    <property type="match status" value="1"/>
</dbReference>
<feature type="domain" description="DHFR" evidence="9">
    <location>
        <begin position="4"/>
        <end position="164"/>
    </location>
</feature>
<proteinExistence type="inferred from homology"/>
<dbReference type="InterPro" id="IPR024072">
    <property type="entry name" value="DHFR-like_dom_sf"/>
</dbReference>
<keyword evidence="6 7" id="KW-0560">Oxidoreductase</keyword>
<dbReference type="RefSeq" id="WP_259136410.1">
    <property type="nucleotide sequence ID" value="NZ_JANUXX010000001.1"/>
</dbReference>
<name>A0ABT2F4S8_9STRE</name>
<dbReference type="InterPro" id="IPR017925">
    <property type="entry name" value="DHFR_CS"/>
</dbReference>
<dbReference type="EMBL" id="JANUXX010000001">
    <property type="protein sequence ID" value="MCS4487402.1"/>
    <property type="molecule type" value="Genomic_DNA"/>
</dbReference>
<dbReference type="InterPro" id="IPR001796">
    <property type="entry name" value="DHFR_dom"/>
</dbReference>
<reference evidence="10 11" key="1">
    <citation type="journal article" date="2023" name="Int. J. Syst. Evol. Microbiol.">
        <title>Streptococcus sciuri sp. nov., Staphylococcus marylandisciuri sp. nov. and Staphylococcus americanisciuri sp. nov., isolated from faeces of eastern grey squirrel (Sciurus carolinensis).</title>
        <authorList>
            <person name="Volokhov D.V."/>
            <person name="Zagorodnyaya T.A."/>
            <person name="Furtak V.A."/>
            <person name="Nattanmai G."/>
            <person name="Randall L."/>
            <person name="Jose S."/>
            <person name="Gao Y."/>
            <person name="Eisenberg T."/>
            <person name="Delmonte P."/>
            <person name="Blom J."/>
            <person name="Mitchell K.K."/>
        </authorList>
    </citation>
    <scope>NUCLEOTIDE SEQUENCE [LARGE SCALE GENOMIC DNA]</scope>
    <source>
        <strain evidence="10 11">SQ9-PEA</strain>
    </source>
</reference>
<dbReference type="Gene3D" id="3.40.430.10">
    <property type="entry name" value="Dihydrofolate Reductase, subunit A"/>
    <property type="match status" value="1"/>
</dbReference>
<evidence type="ECO:0000256" key="3">
    <source>
        <dbReference type="ARBA" id="ARBA00012856"/>
    </source>
</evidence>
<evidence type="ECO:0000256" key="7">
    <source>
        <dbReference type="PIRNR" id="PIRNR000194"/>
    </source>
</evidence>
<dbReference type="Pfam" id="PF00186">
    <property type="entry name" value="DHFR_1"/>
    <property type="match status" value="1"/>
</dbReference>
<evidence type="ECO:0000259" key="9">
    <source>
        <dbReference type="PROSITE" id="PS51330"/>
    </source>
</evidence>
<sequence length="168" mass="19076">MTRNIVALWAEDEHGLIGNDGKLPWHLPKELNHFKKTTLDGALLMGRVTFEGMKKRPLPGRETLVLTTDSTYTAKGVTVVHSVEEALTWFHNQNKPLYIIGGAKVYASFDGHYAKIIKTVVHGNFTGDTYFPDLSQRSFVKTATKTFDKDEKNAYAFTIEYYDSKDER</sequence>
<comment type="caution">
    <text evidence="10">The sequence shown here is derived from an EMBL/GenBank/DDBJ whole genome shotgun (WGS) entry which is preliminary data.</text>
</comment>
<dbReference type="EC" id="1.5.1.3" evidence="3 7"/>
<evidence type="ECO:0000256" key="2">
    <source>
        <dbReference type="ARBA" id="ARBA00009539"/>
    </source>
</evidence>
<evidence type="ECO:0000256" key="1">
    <source>
        <dbReference type="ARBA" id="ARBA00004903"/>
    </source>
</evidence>
<keyword evidence="11" id="KW-1185">Reference proteome</keyword>
<accession>A0ABT2F4S8</accession>
<protein>
    <recommendedName>
        <fullName evidence="3 7">Dihydrofolate reductase</fullName>
        <ecNumber evidence="3 7">1.5.1.3</ecNumber>
    </recommendedName>
</protein>
<evidence type="ECO:0000313" key="10">
    <source>
        <dbReference type="EMBL" id="MCS4487402.1"/>
    </source>
</evidence>
<dbReference type="PANTHER" id="PTHR48069:SF3">
    <property type="entry name" value="DIHYDROFOLATE REDUCTASE"/>
    <property type="match status" value="1"/>
</dbReference>
<gene>
    <name evidence="10" type="ORF">NXS10_00195</name>
</gene>
<keyword evidence="5 7" id="KW-0521">NADP</keyword>
<keyword evidence="4 7" id="KW-0554">One-carbon metabolism</keyword>
<dbReference type="PROSITE" id="PS00075">
    <property type="entry name" value="DHFR_1"/>
    <property type="match status" value="1"/>
</dbReference>
<comment type="similarity">
    <text evidence="2 7 8">Belongs to the dihydrofolate reductase family.</text>
</comment>
<evidence type="ECO:0000256" key="8">
    <source>
        <dbReference type="RuleBase" id="RU004474"/>
    </source>
</evidence>
<comment type="pathway">
    <text evidence="1 7">Cofactor biosynthesis; tetrahydrofolate biosynthesis; 5,6,7,8-tetrahydrofolate from 7,8-dihydrofolate: step 1/1.</text>
</comment>
<dbReference type="InterPro" id="IPR012259">
    <property type="entry name" value="DHFR"/>
</dbReference>
<evidence type="ECO:0000256" key="6">
    <source>
        <dbReference type="ARBA" id="ARBA00023002"/>
    </source>
</evidence>
<evidence type="ECO:0000313" key="11">
    <source>
        <dbReference type="Proteomes" id="UP001206548"/>
    </source>
</evidence>